<proteinExistence type="predicted"/>
<dbReference type="PANTHER" id="PTHR35123">
    <property type="entry name" value="OS07G0633900 PROTEIN-RELATED"/>
    <property type="match status" value="1"/>
</dbReference>
<evidence type="ECO:0000313" key="3">
    <source>
        <dbReference type="Proteomes" id="UP001558713"/>
    </source>
</evidence>
<dbReference type="EMBL" id="JBANAX010000379">
    <property type="protein sequence ID" value="KAL1211784.1"/>
    <property type="molecule type" value="Genomic_DNA"/>
</dbReference>
<keyword evidence="3" id="KW-1185">Reference proteome</keyword>
<feature type="compositionally biased region" description="Acidic residues" evidence="1">
    <location>
        <begin position="9"/>
        <end position="18"/>
    </location>
</feature>
<sequence>MPLSYVEASVDEEEEDDEQNKRDNDNNKKKKKKKEAKGNRLLIFSFLKSKKRIVSKITRKPLSLNMSSSTSASSGFWKYVCFCGIESPNTLEWSSSCNSDPKDENFTIEMLRVLVQTNDFFSKDCNPHL</sequence>
<comment type="caution">
    <text evidence="2">The sequence shown here is derived from an EMBL/GenBank/DDBJ whole genome shotgun (WGS) entry which is preliminary data.</text>
</comment>
<organism evidence="2 3">
    <name type="scientific">Cardamine amara subsp. amara</name>
    <dbReference type="NCBI Taxonomy" id="228776"/>
    <lineage>
        <taxon>Eukaryota</taxon>
        <taxon>Viridiplantae</taxon>
        <taxon>Streptophyta</taxon>
        <taxon>Embryophyta</taxon>
        <taxon>Tracheophyta</taxon>
        <taxon>Spermatophyta</taxon>
        <taxon>Magnoliopsida</taxon>
        <taxon>eudicotyledons</taxon>
        <taxon>Gunneridae</taxon>
        <taxon>Pentapetalae</taxon>
        <taxon>rosids</taxon>
        <taxon>malvids</taxon>
        <taxon>Brassicales</taxon>
        <taxon>Brassicaceae</taxon>
        <taxon>Cardamineae</taxon>
        <taxon>Cardamine</taxon>
    </lineage>
</organism>
<evidence type="ECO:0000256" key="1">
    <source>
        <dbReference type="SAM" id="MobiDB-lite"/>
    </source>
</evidence>
<gene>
    <name evidence="2" type="ORF">V5N11_023774</name>
</gene>
<feature type="region of interest" description="Disordered" evidence="1">
    <location>
        <begin position="1"/>
        <end position="36"/>
    </location>
</feature>
<reference evidence="2 3" key="1">
    <citation type="submission" date="2024-04" db="EMBL/GenBank/DDBJ databases">
        <title>Genome assembly C_amara_ONT_v2.</title>
        <authorList>
            <person name="Yant L."/>
            <person name="Moore C."/>
            <person name="Slenker M."/>
        </authorList>
    </citation>
    <scope>NUCLEOTIDE SEQUENCE [LARGE SCALE GENOMIC DNA]</scope>
    <source>
        <tissue evidence="2">Leaf</tissue>
    </source>
</reference>
<dbReference type="AlphaFoldDB" id="A0ABD1B4V5"/>
<protein>
    <submittedName>
        <fullName evidence="2">Uncharacterized protein</fullName>
    </submittedName>
</protein>
<dbReference type="Proteomes" id="UP001558713">
    <property type="component" value="Unassembled WGS sequence"/>
</dbReference>
<accession>A0ABD1B4V5</accession>
<evidence type="ECO:0000313" key="2">
    <source>
        <dbReference type="EMBL" id="KAL1211784.1"/>
    </source>
</evidence>
<dbReference type="PANTHER" id="PTHR35123:SF2">
    <property type="entry name" value="UBIQUITIN CARBOXYL-TERMINAL HYDROLASE-LIKE PROTEIN"/>
    <property type="match status" value="1"/>
</dbReference>
<name>A0ABD1B4V5_CARAN</name>